<protein>
    <submittedName>
        <fullName evidence="1">Uncharacterized protein</fullName>
    </submittedName>
</protein>
<evidence type="ECO:0000313" key="1">
    <source>
        <dbReference type="EMBL" id="CAJ0888753.1"/>
    </source>
</evidence>
<gene>
    <name evidence="1" type="ORF">AMST5_03904</name>
</gene>
<organism evidence="1">
    <name type="scientific">freshwater sediment metagenome</name>
    <dbReference type="NCBI Taxonomy" id="556182"/>
    <lineage>
        <taxon>unclassified sequences</taxon>
        <taxon>metagenomes</taxon>
        <taxon>ecological metagenomes</taxon>
    </lineage>
</organism>
<dbReference type="EMBL" id="OY288114">
    <property type="protein sequence ID" value="CAJ0888753.1"/>
    <property type="molecule type" value="Genomic_DNA"/>
</dbReference>
<dbReference type="AlphaFoldDB" id="A0AA48M2U7"/>
<accession>A0AA48M2U7</accession>
<reference evidence="1" key="1">
    <citation type="submission" date="2023-07" db="EMBL/GenBank/DDBJ databases">
        <authorList>
            <person name="Pelsma A.J. K."/>
        </authorList>
    </citation>
    <scope>NUCLEOTIDE SEQUENCE</scope>
</reference>
<proteinExistence type="predicted"/>
<sequence>MSSHASTVFAGEPDPIEQINLRFRSLYGANRDELFAQTPLAGLTLIGTGELWRIEYGRVVKSYPPTDWLPKVKGLMHAIIGAEGTWARLARGKNPDAARNAAEQLNCALREAVSRVPNELPRELAGPAEIILRELLRLSDGWSSGRETTAREFPEALARVQAEVTQVIDIVGEGVYASMTKGLREFVAESEPNLWSQSIVCVCGVAFGRRDNVEIAAAMALMGRETIGTRLLYLENAHTVEEGLKCLSAAIADRELGQNVFGDPYRMWRDILGDVASRHAGGGFFPALGPQS</sequence>
<name>A0AA48M2U7_9ZZZZ</name>